<dbReference type="RefSeq" id="WP_266063951.1">
    <property type="nucleotide sequence ID" value="NZ_JAPKFM010000063.1"/>
</dbReference>
<accession>A0A9X3D9D7</accession>
<evidence type="ECO:0000313" key="1">
    <source>
        <dbReference type="EMBL" id="MCX2967240.1"/>
    </source>
</evidence>
<gene>
    <name evidence="1" type="ORF">OSB52_24550</name>
</gene>
<dbReference type="Proteomes" id="UP001143347">
    <property type="component" value="Unassembled WGS sequence"/>
</dbReference>
<organism evidence="1 2">
    <name type="scientific">Gordonia aquimaris</name>
    <dbReference type="NCBI Taxonomy" id="2984863"/>
    <lineage>
        <taxon>Bacteria</taxon>
        <taxon>Bacillati</taxon>
        <taxon>Actinomycetota</taxon>
        <taxon>Actinomycetes</taxon>
        <taxon>Mycobacteriales</taxon>
        <taxon>Gordoniaceae</taxon>
        <taxon>Gordonia</taxon>
    </lineage>
</organism>
<proteinExistence type="predicted"/>
<reference evidence="1" key="1">
    <citation type="submission" date="2022-10" db="EMBL/GenBank/DDBJ databases">
        <title>WGS of marine actinomycetes from Thailand.</title>
        <authorList>
            <person name="Thawai C."/>
        </authorList>
    </citation>
    <scope>NUCLEOTIDE SEQUENCE</scope>
    <source>
        <strain evidence="1">SW21</strain>
    </source>
</reference>
<feature type="non-terminal residue" evidence="1">
    <location>
        <position position="334"/>
    </location>
</feature>
<dbReference type="AlphaFoldDB" id="A0A9X3D9D7"/>
<evidence type="ECO:0000313" key="2">
    <source>
        <dbReference type="Proteomes" id="UP001143347"/>
    </source>
</evidence>
<keyword evidence="2" id="KW-1185">Reference proteome</keyword>
<sequence>MTDSSELTSRVHLVTATPWQQAVDCYFNPDDDVDIDDLRFGFPGRWDAGDLFVVVTTDSHTPAIIVVEESETDSDATRSHEHTYMGPFDFGLSIAAVEARLATTLPAEAATLAPKLGERLLQAIESEASDPTSWRELDERGCLADVADWPPHDSWAPCACCGRHSYDGVELEQHALADEHEQEFFGFGPLTVCMPCHDRLHRPLAPGADDVMFGFRPLCPSCSAMRTFRVIWGMPAGPPGPGTDIAGCVITSPFTPEYRCGECDYVWTDDDEAYRPLPPEDTDARVRARIDTAPPGVYRPFSRVTEPGRVIVGDYMARQVSSSSAWGPGVVHEL</sequence>
<name>A0A9X3D9D7_9ACTN</name>
<comment type="caution">
    <text evidence="1">The sequence shown here is derived from an EMBL/GenBank/DDBJ whole genome shotgun (WGS) entry which is preliminary data.</text>
</comment>
<dbReference type="EMBL" id="JAPKFM010000063">
    <property type="protein sequence ID" value="MCX2967240.1"/>
    <property type="molecule type" value="Genomic_DNA"/>
</dbReference>
<protein>
    <submittedName>
        <fullName evidence="1">Uncharacterized protein</fullName>
    </submittedName>
</protein>